<dbReference type="Proteomes" id="UP000683360">
    <property type="component" value="Unassembled WGS sequence"/>
</dbReference>
<gene>
    <name evidence="2" type="ORF">MEDL_28356</name>
</gene>
<feature type="transmembrane region" description="Helical" evidence="1">
    <location>
        <begin position="230"/>
        <end position="249"/>
    </location>
</feature>
<evidence type="ECO:0008006" key="4">
    <source>
        <dbReference type="Google" id="ProtNLM"/>
    </source>
</evidence>
<dbReference type="CDD" id="cd00037">
    <property type="entry name" value="CLECT"/>
    <property type="match status" value="1"/>
</dbReference>
<reference evidence="2" key="1">
    <citation type="submission" date="2021-03" db="EMBL/GenBank/DDBJ databases">
        <authorList>
            <person name="Bekaert M."/>
        </authorList>
    </citation>
    <scope>NUCLEOTIDE SEQUENCE</scope>
</reference>
<keyword evidence="1" id="KW-1133">Transmembrane helix</keyword>
<evidence type="ECO:0000313" key="2">
    <source>
        <dbReference type="EMBL" id="CAG2214517.1"/>
    </source>
</evidence>
<comment type="caution">
    <text evidence="2">The sequence shown here is derived from an EMBL/GenBank/DDBJ whole genome shotgun (WGS) entry which is preliminary data.</text>
</comment>
<keyword evidence="1" id="KW-0812">Transmembrane</keyword>
<dbReference type="AlphaFoldDB" id="A0A8S3S055"/>
<accession>A0A8S3S055</accession>
<evidence type="ECO:0000313" key="3">
    <source>
        <dbReference type="Proteomes" id="UP000683360"/>
    </source>
</evidence>
<evidence type="ECO:0000256" key="1">
    <source>
        <dbReference type="SAM" id="Phobius"/>
    </source>
</evidence>
<name>A0A8S3S055_MYTED</name>
<organism evidence="2 3">
    <name type="scientific">Mytilus edulis</name>
    <name type="common">Blue mussel</name>
    <dbReference type="NCBI Taxonomy" id="6550"/>
    <lineage>
        <taxon>Eukaryota</taxon>
        <taxon>Metazoa</taxon>
        <taxon>Spiralia</taxon>
        <taxon>Lophotrochozoa</taxon>
        <taxon>Mollusca</taxon>
        <taxon>Bivalvia</taxon>
        <taxon>Autobranchia</taxon>
        <taxon>Pteriomorphia</taxon>
        <taxon>Mytilida</taxon>
        <taxon>Mytiloidea</taxon>
        <taxon>Mytilidae</taxon>
        <taxon>Mytilinae</taxon>
        <taxon>Mytilus</taxon>
    </lineage>
</organism>
<protein>
    <recommendedName>
        <fullName evidence="4">C-type lectin domain-containing protein</fullName>
    </recommendedName>
</protein>
<keyword evidence="1" id="KW-0472">Membrane</keyword>
<proteinExistence type="predicted"/>
<dbReference type="EMBL" id="CAJPWZ010001412">
    <property type="protein sequence ID" value="CAG2214517.1"/>
    <property type="molecule type" value="Genomic_DNA"/>
</dbReference>
<sequence>MVWNKANGYFEWVDNEKIGPWTNWDTGEPNCMEGTQSEPLNCPASYDQNCVRIEYQNQTNGCGRHMVVTTSTPYSVTVVMSLSTTTFLTTDAQTTTMLSTPDTTVMETASSTEIPSPNSPTYLVHVYQSAGTTLSSRTNPTTTTEPTESRIITTTKQETSFKPSTAYIPVECTMLGTFFINSTQVCSCQLLSNRSNLPEESWNFRIDKRSTNGYIRRHTSAYDGRLSSKIMGYTGIIIIGGVVLFVLLADLTTFLDKQKSYLPN</sequence>
<keyword evidence="3" id="KW-1185">Reference proteome</keyword>